<evidence type="ECO:0000313" key="1">
    <source>
        <dbReference type="EMBL" id="THH31891.1"/>
    </source>
</evidence>
<proteinExistence type="predicted"/>
<sequence length="345" mass="37831">MLTSMQTQSTFPFAHFGSAALVHLTDTNIAFNSLNLANLMVLTIDNSRSSLPNLMNLISVLREAPALGSLTVTGRCMSDPAEELDILRNDQVVPLQNLVKIDLRTEAVFVREFFSVVSVPATSQIHLHVRKPAGSDEVDTGLNLEDAFPDENRFHHLGCLKSTKILTLTLESGAQPFLLCFDDVTSGSLCIYPALADITRDPTHWQVLIDDCVDAIEHLAIKKGVVTLSLRDDPLGHLSTLNLAFLFNSIPNLRILVVKARHVDSVLDALKLYSQGREVVVCPELVAIRFEDLTVDGDVVTHIVECFETRRDSGSGVRVLDLSAAGGCEAEHLEILERACQQVLV</sequence>
<reference evidence="1 2" key="1">
    <citation type="submission" date="2019-02" db="EMBL/GenBank/DDBJ databases">
        <title>Genome sequencing of the rare red list fungi Antrodiella citrinella (Flaviporus citrinellus).</title>
        <authorList>
            <person name="Buettner E."/>
            <person name="Kellner H."/>
        </authorList>
    </citation>
    <scope>NUCLEOTIDE SEQUENCE [LARGE SCALE GENOMIC DNA]</scope>
    <source>
        <strain evidence="1 2">DSM 108506</strain>
    </source>
</reference>
<accession>A0A4S4N2A7</accession>
<protein>
    <submittedName>
        <fullName evidence="1">Uncharacterized protein</fullName>
    </submittedName>
</protein>
<dbReference type="Proteomes" id="UP000308730">
    <property type="component" value="Unassembled WGS sequence"/>
</dbReference>
<keyword evidence="2" id="KW-1185">Reference proteome</keyword>
<comment type="caution">
    <text evidence="1">The sequence shown here is derived from an EMBL/GenBank/DDBJ whole genome shotgun (WGS) entry which is preliminary data.</text>
</comment>
<organism evidence="1 2">
    <name type="scientific">Antrodiella citrinella</name>
    <dbReference type="NCBI Taxonomy" id="2447956"/>
    <lineage>
        <taxon>Eukaryota</taxon>
        <taxon>Fungi</taxon>
        <taxon>Dikarya</taxon>
        <taxon>Basidiomycota</taxon>
        <taxon>Agaricomycotina</taxon>
        <taxon>Agaricomycetes</taxon>
        <taxon>Polyporales</taxon>
        <taxon>Steccherinaceae</taxon>
        <taxon>Antrodiella</taxon>
    </lineage>
</organism>
<name>A0A4S4N2A7_9APHY</name>
<dbReference type="EMBL" id="SGPM01000034">
    <property type="protein sequence ID" value="THH31891.1"/>
    <property type="molecule type" value="Genomic_DNA"/>
</dbReference>
<evidence type="ECO:0000313" key="2">
    <source>
        <dbReference type="Proteomes" id="UP000308730"/>
    </source>
</evidence>
<gene>
    <name evidence="1" type="ORF">EUX98_g2279</name>
</gene>
<dbReference type="AlphaFoldDB" id="A0A4S4N2A7"/>